<evidence type="ECO:0000256" key="1">
    <source>
        <dbReference type="ARBA" id="ARBA00004141"/>
    </source>
</evidence>
<accession>A0A0C2RRZ3</accession>
<keyword evidence="5 6" id="KW-0472">Membrane</keyword>
<dbReference type="GO" id="GO:0016020">
    <property type="term" value="C:membrane"/>
    <property type="evidence" value="ECO:0007669"/>
    <property type="project" value="UniProtKB-SubCell"/>
</dbReference>
<keyword evidence="4 6" id="KW-1133">Transmembrane helix</keyword>
<dbReference type="EMBL" id="JXRP01000019">
    <property type="protein sequence ID" value="KIL44499.1"/>
    <property type="molecule type" value="Genomic_DNA"/>
</dbReference>
<comment type="caution">
    <text evidence="7">The sequence shown here is derived from an EMBL/GenBank/DDBJ whole genome shotgun (WGS) entry which is preliminary data.</text>
</comment>
<dbReference type="STRING" id="889306.KP78_34630"/>
<feature type="transmembrane region" description="Helical" evidence="6">
    <location>
        <begin position="12"/>
        <end position="32"/>
    </location>
</feature>
<comment type="similarity">
    <text evidence="2">Belongs to the autoinducer-2 exporter (AI-2E) (TC 2.A.86) family.</text>
</comment>
<feature type="transmembrane region" description="Helical" evidence="6">
    <location>
        <begin position="72"/>
        <end position="93"/>
    </location>
</feature>
<sequence>MGPIIKKWLYRLLLIFFSLLILWVTQLLWPVWKPLFNSVLLAAVPLLLSALFAYLLLPFVHFLIKAKCSNRLAVWIVFIVLAAFVGAFVQWGIPSLWEEWKNLAIHLPQIIAQLDGWNYQVSGWIAQLPEPVAQLFSEAMDRLVRRTEERLQGMMMEADHSIKWIVAISLVPFMTFYVLKDRERMGEAAISLIPSDKREHALAISHSLHTRLGGYIRGQLWLVLAVATVSFIALYLLDIPYALPLSGIMGLFNIIPYIGPILGALPAVFIAGTISFNLVVWVAVAAFVIQMLESHLLAPWIMGKNMDVHPLVIMILLLVGGELAGIIGLILAVPLYMVISIMIHISFSRKRLDRIDK</sequence>
<dbReference type="PANTHER" id="PTHR21716">
    <property type="entry name" value="TRANSMEMBRANE PROTEIN"/>
    <property type="match status" value="1"/>
</dbReference>
<dbReference type="Pfam" id="PF01594">
    <property type="entry name" value="AI-2E_transport"/>
    <property type="match status" value="1"/>
</dbReference>
<evidence type="ECO:0000256" key="2">
    <source>
        <dbReference type="ARBA" id="ARBA00009773"/>
    </source>
</evidence>
<protein>
    <recommendedName>
        <fullName evidence="9">AI-2E family transporter</fullName>
    </recommendedName>
</protein>
<organism evidence="7 8">
    <name type="scientific">Jeotgalibacillus soli</name>
    <dbReference type="NCBI Taxonomy" id="889306"/>
    <lineage>
        <taxon>Bacteria</taxon>
        <taxon>Bacillati</taxon>
        <taxon>Bacillota</taxon>
        <taxon>Bacilli</taxon>
        <taxon>Bacillales</taxon>
        <taxon>Caryophanaceae</taxon>
        <taxon>Jeotgalibacillus</taxon>
    </lineage>
</organism>
<dbReference type="PANTHER" id="PTHR21716:SF15">
    <property type="entry name" value="TRANSPORT PROTEIN YRRI-RELATED"/>
    <property type="match status" value="1"/>
</dbReference>
<evidence type="ECO:0000313" key="7">
    <source>
        <dbReference type="EMBL" id="KIL44499.1"/>
    </source>
</evidence>
<evidence type="ECO:0008006" key="9">
    <source>
        <dbReference type="Google" id="ProtNLM"/>
    </source>
</evidence>
<feature type="transmembrane region" description="Helical" evidence="6">
    <location>
        <begin position="38"/>
        <end position="60"/>
    </location>
</feature>
<dbReference type="GO" id="GO:0055085">
    <property type="term" value="P:transmembrane transport"/>
    <property type="evidence" value="ECO:0007669"/>
    <property type="project" value="TreeGrafter"/>
</dbReference>
<proteinExistence type="inferred from homology"/>
<evidence type="ECO:0000256" key="3">
    <source>
        <dbReference type="ARBA" id="ARBA00022692"/>
    </source>
</evidence>
<dbReference type="OrthoDB" id="9793390at2"/>
<keyword evidence="8" id="KW-1185">Reference proteome</keyword>
<dbReference type="AlphaFoldDB" id="A0A0C2RRZ3"/>
<reference evidence="7 8" key="1">
    <citation type="submission" date="2015-01" db="EMBL/GenBank/DDBJ databases">
        <title>Genome sequencing of Jeotgalibacillus soli.</title>
        <authorList>
            <person name="Goh K.M."/>
            <person name="Chan K.-G."/>
            <person name="Yaakop A.S."/>
            <person name="Ee R."/>
            <person name="Gan H.M."/>
            <person name="Chan C.S."/>
        </authorList>
    </citation>
    <scope>NUCLEOTIDE SEQUENCE [LARGE SCALE GENOMIC DNA]</scope>
    <source>
        <strain evidence="7 8">P9</strain>
    </source>
</reference>
<feature type="transmembrane region" description="Helical" evidence="6">
    <location>
        <begin position="220"/>
        <end position="237"/>
    </location>
</feature>
<feature type="transmembrane region" description="Helical" evidence="6">
    <location>
        <begin position="312"/>
        <end position="345"/>
    </location>
</feature>
<keyword evidence="3 6" id="KW-0812">Transmembrane</keyword>
<comment type="subcellular location">
    <subcellularLocation>
        <location evidence="1">Membrane</location>
        <topology evidence="1">Multi-pass membrane protein</topology>
    </subcellularLocation>
</comment>
<evidence type="ECO:0000313" key="8">
    <source>
        <dbReference type="Proteomes" id="UP000031938"/>
    </source>
</evidence>
<evidence type="ECO:0000256" key="5">
    <source>
        <dbReference type="ARBA" id="ARBA00023136"/>
    </source>
</evidence>
<name>A0A0C2RRZ3_9BACL</name>
<feature type="transmembrane region" description="Helical" evidence="6">
    <location>
        <begin position="243"/>
        <end position="262"/>
    </location>
</feature>
<evidence type="ECO:0000256" key="6">
    <source>
        <dbReference type="SAM" id="Phobius"/>
    </source>
</evidence>
<dbReference type="RefSeq" id="WP_041090370.1">
    <property type="nucleotide sequence ID" value="NZ_JXRP01000019.1"/>
</dbReference>
<gene>
    <name evidence="7" type="ORF">KP78_34630</name>
</gene>
<feature type="transmembrane region" description="Helical" evidence="6">
    <location>
        <begin position="269"/>
        <end position="292"/>
    </location>
</feature>
<dbReference type="InterPro" id="IPR002549">
    <property type="entry name" value="AI-2E-like"/>
</dbReference>
<feature type="transmembrane region" description="Helical" evidence="6">
    <location>
        <begin position="161"/>
        <end position="179"/>
    </location>
</feature>
<dbReference type="PATRIC" id="fig|889306.3.peg.3480"/>
<dbReference type="Proteomes" id="UP000031938">
    <property type="component" value="Unassembled WGS sequence"/>
</dbReference>
<evidence type="ECO:0000256" key="4">
    <source>
        <dbReference type="ARBA" id="ARBA00022989"/>
    </source>
</evidence>